<feature type="region of interest" description="Disordered" evidence="1">
    <location>
        <begin position="71"/>
        <end position="125"/>
    </location>
</feature>
<evidence type="ECO:0000256" key="1">
    <source>
        <dbReference type="SAM" id="MobiDB-lite"/>
    </source>
</evidence>
<comment type="caution">
    <text evidence="2">The sequence shown here is derived from an EMBL/GenBank/DDBJ whole genome shotgun (WGS) entry which is preliminary data.</text>
</comment>
<evidence type="ECO:0000313" key="3">
    <source>
        <dbReference type="Proteomes" id="UP000723463"/>
    </source>
</evidence>
<feature type="region of interest" description="Disordered" evidence="1">
    <location>
        <begin position="1"/>
        <end position="58"/>
    </location>
</feature>
<feature type="region of interest" description="Disordered" evidence="1">
    <location>
        <begin position="238"/>
        <end position="271"/>
    </location>
</feature>
<dbReference type="AlphaFoldDB" id="A0A9P6K588"/>
<name>A0A9P6K588_9FUNG</name>
<protein>
    <submittedName>
        <fullName evidence="2">Uncharacterized protein</fullName>
    </submittedName>
</protein>
<organism evidence="2 3">
    <name type="scientific">Mortierella hygrophila</name>
    <dbReference type="NCBI Taxonomy" id="979708"/>
    <lineage>
        <taxon>Eukaryota</taxon>
        <taxon>Fungi</taxon>
        <taxon>Fungi incertae sedis</taxon>
        <taxon>Mucoromycota</taxon>
        <taxon>Mortierellomycotina</taxon>
        <taxon>Mortierellomycetes</taxon>
        <taxon>Mortierellales</taxon>
        <taxon>Mortierellaceae</taxon>
        <taxon>Mortierella</taxon>
    </lineage>
</organism>
<gene>
    <name evidence="2" type="ORF">EC957_008977</name>
</gene>
<feature type="compositionally biased region" description="Low complexity" evidence="1">
    <location>
        <begin position="1"/>
        <end position="14"/>
    </location>
</feature>
<keyword evidence="3" id="KW-1185">Reference proteome</keyword>
<dbReference type="EMBL" id="JAAAXW010000048">
    <property type="protein sequence ID" value="KAF9546973.1"/>
    <property type="molecule type" value="Genomic_DNA"/>
</dbReference>
<sequence length="286" mass="30473">MPTPSTIDTTSTHTYNSKPTADDLTTTMPIPTRTSSITSTTSSPSTLTPSRPISRCSSINSEFSYTSLDHRTMHRPSAPSSKHKSNLSVTSSTTMPAPTSSAQPTTSASSDSPATTTVTPRRPSVVERSAFLASAPVRSRAQISPRLRNMCPAPSASSLCTASTTFFSNTSLPSLTSRCFSNFQTSSNSSCCLMITGGVSLEKRRWSNDSTRGLYGCVESTTSSGTLSFLSNDDGRISTSTNNSSEGGSIFNEGEEADQRSKKKKSKKIKKSCPSLALFSFMLKKS</sequence>
<reference evidence="2" key="1">
    <citation type="journal article" date="2020" name="Fungal Divers.">
        <title>Resolving the Mortierellaceae phylogeny through synthesis of multi-gene phylogenetics and phylogenomics.</title>
        <authorList>
            <person name="Vandepol N."/>
            <person name="Liber J."/>
            <person name="Desiro A."/>
            <person name="Na H."/>
            <person name="Kennedy M."/>
            <person name="Barry K."/>
            <person name="Grigoriev I.V."/>
            <person name="Miller A.N."/>
            <person name="O'Donnell K."/>
            <person name="Stajich J.E."/>
            <person name="Bonito G."/>
        </authorList>
    </citation>
    <scope>NUCLEOTIDE SEQUENCE</scope>
    <source>
        <strain evidence="2">NRRL 2591</strain>
    </source>
</reference>
<accession>A0A9P6K588</accession>
<feature type="compositionally biased region" description="Low complexity" evidence="1">
    <location>
        <begin position="88"/>
        <end position="125"/>
    </location>
</feature>
<proteinExistence type="predicted"/>
<dbReference type="Proteomes" id="UP000723463">
    <property type="component" value="Unassembled WGS sequence"/>
</dbReference>
<feature type="compositionally biased region" description="Low complexity" evidence="1">
    <location>
        <begin position="238"/>
        <end position="250"/>
    </location>
</feature>
<evidence type="ECO:0000313" key="2">
    <source>
        <dbReference type="EMBL" id="KAF9546973.1"/>
    </source>
</evidence>
<feature type="compositionally biased region" description="Low complexity" evidence="1">
    <location>
        <begin position="25"/>
        <end position="55"/>
    </location>
</feature>
<feature type="compositionally biased region" description="Basic residues" evidence="1">
    <location>
        <begin position="261"/>
        <end position="271"/>
    </location>
</feature>